<keyword evidence="11" id="KW-0694">RNA-binding</keyword>
<evidence type="ECO:0000256" key="5">
    <source>
        <dbReference type="ARBA" id="ARBA00022692"/>
    </source>
</evidence>
<name>A0A9N9M309_9HELO</name>
<comment type="similarity">
    <text evidence="13">Belongs to the mitochondrial carrier (TC 2.A.29) family.</text>
</comment>
<evidence type="ECO:0000256" key="7">
    <source>
        <dbReference type="ARBA" id="ARBA00022792"/>
    </source>
</evidence>
<dbReference type="InterPro" id="IPR034403">
    <property type="entry name" value="Srp1p_RRM"/>
</dbReference>
<evidence type="ECO:0000256" key="4">
    <source>
        <dbReference type="ARBA" id="ARBA00022448"/>
    </source>
</evidence>
<evidence type="ECO:0000256" key="6">
    <source>
        <dbReference type="ARBA" id="ARBA00022737"/>
    </source>
</evidence>
<dbReference type="Gene3D" id="1.50.40.10">
    <property type="entry name" value="Mitochondrial carrier domain"/>
    <property type="match status" value="1"/>
</dbReference>
<keyword evidence="5 12" id="KW-0812">Transmembrane</keyword>
<evidence type="ECO:0000256" key="12">
    <source>
        <dbReference type="PROSITE-ProRule" id="PRU00282"/>
    </source>
</evidence>
<feature type="repeat" description="Solcar" evidence="12">
    <location>
        <begin position="122"/>
        <end position="218"/>
    </location>
</feature>
<keyword evidence="17" id="KW-1185">Reference proteome</keyword>
<evidence type="ECO:0000313" key="17">
    <source>
        <dbReference type="Proteomes" id="UP000701801"/>
    </source>
</evidence>
<keyword evidence="4 13" id="KW-0813">Transport</keyword>
<dbReference type="Proteomes" id="UP000701801">
    <property type="component" value="Unassembled WGS sequence"/>
</dbReference>
<dbReference type="Pfam" id="PF00076">
    <property type="entry name" value="RRM_1"/>
    <property type="match status" value="1"/>
</dbReference>
<protein>
    <recommendedName>
        <fullName evidence="3">Mitochondrial thiamine pyrophosphate carrier 1</fullName>
    </recommendedName>
</protein>
<feature type="compositionally biased region" description="Basic and acidic residues" evidence="14">
    <location>
        <begin position="508"/>
        <end position="571"/>
    </location>
</feature>
<dbReference type="PANTHER" id="PTHR24089">
    <property type="entry name" value="SOLUTE CARRIER FAMILY 25"/>
    <property type="match status" value="1"/>
</dbReference>
<dbReference type="AlphaFoldDB" id="A0A9N9M309"/>
<keyword evidence="8" id="KW-1133">Transmembrane helix</keyword>
<evidence type="ECO:0000313" key="16">
    <source>
        <dbReference type="EMBL" id="CAG8983199.1"/>
    </source>
</evidence>
<dbReference type="InterPro" id="IPR000504">
    <property type="entry name" value="RRM_dom"/>
</dbReference>
<evidence type="ECO:0000256" key="13">
    <source>
        <dbReference type="RuleBase" id="RU000488"/>
    </source>
</evidence>
<feature type="compositionally biased region" description="Basic residues" evidence="14">
    <location>
        <begin position="496"/>
        <end position="507"/>
    </location>
</feature>
<proteinExistence type="inferred from homology"/>
<evidence type="ECO:0000256" key="9">
    <source>
        <dbReference type="ARBA" id="ARBA00023128"/>
    </source>
</evidence>
<dbReference type="OrthoDB" id="270584at2759"/>
<dbReference type="PRINTS" id="PR00926">
    <property type="entry name" value="MITOCARRIER"/>
</dbReference>
<dbReference type="InterPro" id="IPR002067">
    <property type="entry name" value="MCP"/>
</dbReference>
<evidence type="ECO:0000259" key="15">
    <source>
        <dbReference type="PROSITE" id="PS50102"/>
    </source>
</evidence>
<comment type="caution">
    <text evidence="16">The sequence shown here is derived from an EMBL/GenBank/DDBJ whole genome shotgun (WGS) entry which is preliminary data.</text>
</comment>
<evidence type="ECO:0000256" key="8">
    <source>
        <dbReference type="ARBA" id="ARBA00022989"/>
    </source>
</evidence>
<dbReference type="SUPFAM" id="SSF54928">
    <property type="entry name" value="RNA-binding domain, RBD"/>
    <property type="match status" value="1"/>
</dbReference>
<dbReference type="EMBL" id="CAJVRM010000719">
    <property type="protein sequence ID" value="CAG8983199.1"/>
    <property type="molecule type" value="Genomic_DNA"/>
</dbReference>
<dbReference type="GO" id="GO:0003723">
    <property type="term" value="F:RNA binding"/>
    <property type="evidence" value="ECO:0007669"/>
    <property type="project" value="UniProtKB-UniRule"/>
</dbReference>
<feature type="repeat" description="Solcar" evidence="12">
    <location>
        <begin position="227"/>
        <end position="315"/>
    </location>
</feature>
<sequence>MSTPQGSIIPKYGPRTMQAREMIAQPVFAAFCAGGVAGAVSRTVVSPLERLKILFQIQSVGREEYKLSVGKGLMKMWKDEGWRGFMRGNGTNCIRIVPYSAVQFGSYNFYKKFFEASPGQDLSSLRRLICGGAAGITSVFFTYPLDIIRTRLSIQSASFAALSTAQRARLPGMWETLVTMYKTEGGILALYRGIIPTVAGVAPYVGLNFMTYEIVRKYLTPEGDKNPSAVRKLAAGAISGAVAQTCTYPFDVLRRRFQINTMSGMGYQYKGIFDAVRSIIAQEGIKGMYKGIVPNLLKQQKSVGPAASLQRMQGFWSHDVAGNPNRFSAASDVNFNHSCITAIANAQAHALAAHDSLHLQPTSLFLSLSRNRSQDSENHISFVTVRTNKMSSRGGTTLYVTGFGPGTRARDLAYEFERYGRLVRCDIPAPRTAASRLFAFVEYESRRDADDAYHEMHNKRIGHDDLLKIEWARTPPSASWRFDSGRERERAPAGRRSPRRRSPSPRRSRGDYSPRKDSRRDRDRDYDRRDRGGDRDRSRSPDDRDRDVKEERDRDRDDSRENGTNGDDRKAPVALESPLQHDELDTAE</sequence>
<comment type="function">
    <text evidence="1">Mitochondrial transporter that mediates uptake of thiamine pyrophosphate (ThPP) into mitochondria.</text>
</comment>
<dbReference type="GO" id="GO:0055085">
    <property type="term" value="P:transmembrane transport"/>
    <property type="evidence" value="ECO:0007669"/>
    <property type="project" value="InterPro"/>
</dbReference>
<evidence type="ECO:0000256" key="3">
    <source>
        <dbReference type="ARBA" id="ARBA00021935"/>
    </source>
</evidence>
<accession>A0A9N9M309</accession>
<keyword evidence="7" id="KW-0999">Mitochondrion inner membrane</keyword>
<organism evidence="16 17">
    <name type="scientific">Hymenoscyphus albidus</name>
    <dbReference type="NCBI Taxonomy" id="595503"/>
    <lineage>
        <taxon>Eukaryota</taxon>
        <taxon>Fungi</taxon>
        <taxon>Dikarya</taxon>
        <taxon>Ascomycota</taxon>
        <taxon>Pezizomycotina</taxon>
        <taxon>Leotiomycetes</taxon>
        <taxon>Helotiales</taxon>
        <taxon>Helotiaceae</taxon>
        <taxon>Hymenoscyphus</taxon>
    </lineage>
</organism>
<dbReference type="FunFam" id="3.30.70.330:FF:000123">
    <property type="entry name" value="Pre-mRNA splicing factor (Srp1)"/>
    <property type="match status" value="1"/>
</dbReference>
<dbReference type="InterPro" id="IPR018108">
    <property type="entry name" value="MCP_transmembrane"/>
</dbReference>
<evidence type="ECO:0000256" key="2">
    <source>
        <dbReference type="ARBA" id="ARBA00004448"/>
    </source>
</evidence>
<keyword evidence="6" id="KW-0677">Repeat</keyword>
<dbReference type="PROSITE" id="PS50920">
    <property type="entry name" value="SOLCAR"/>
    <property type="match status" value="3"/>
</dbReference>
<dbReference type="Gene3D" id="3.30.70.330">
    <property type="match status" value="1"/>
</dbReference>
<feature type="region of interest" description="Disordered" evidence="14">
    <location>
        <begin position="478"/>
        <end position="588"/>
    </location>
</feature>
<dbReference type="InterPro" id="IPR023395">
    <property type="entry name" value="MCP_dom_sf"/>
</dbReference>
<evidence type="ECO:0000256" key="14">
    <source>
        <dbReference type="SAM" id="MobiDB-lite"/>
    </source>
</evidence>
<dbReference type="SUPFAM" id="SSF103506">
    <property type="entry name" value="Mitochondrial carrier"/>
    <property type="match status" value="1"/>
</dbReference>
<dbReference type="CDD" id="cd12467">
    <property type="entry name" value="RRM_Srp1p_like"/>
    <property type="match status" value="1"/>
</dbReference>
<evidence type="ECO:0000256" key="10">
    <source>
        <dbReference type="ARBA" id="ARBA00023136"/>
    </source>
</evidence>
<dbReference type="PROSITE" id="PS50102">
    <property type="entry name" value="RRM"/>
    <property type="match status" value="1"/>
</dbReference>
<keyword evidence="9" id="KW-0496">Mitochondrion</keyword>
<evidence type="ECO:0000256" key="1">
    <source>
        <dbReference type="ARBA" id="ARBA00002238"/>
    </source>
</evidence>
<feature type="domain" description="RRM" evidence="15">
    <location>
        <begin position="396"/>
        <end position="474"/>
    </location>
</feature>
<gene>
    <name evidence="16" type="ORF">HYALB_00004025</name>
</gene>
<comment type="subcellular location">
    <subcellularLocation>
        <location evidence="2">Mitochondrion inner membrane</location>
        <topology evidence="2">Multi-pass membrane protein</topology>
    </subcellularLocation>
</comment>
<dbReference type="GO" id="GO:0005743">
    <property type="term" value="C:mitochondrial inner membrane"/>
    <property type="evidence" value="ECO:0007669"/>
    <property type="project" value="UniProtKB-SubCell"/>
</dbReference>
<reference evidence="16" key="1">
    <citation type="submission" date="2021-07" db="EMBL/GenBank/DDBJ databases">
        <authorList>
            <person name="Durling M."/>
        </authorList>
    </citation>
    <scope>NUCLEOTIDE SEQUENCE</scope>
</reference>
<dbReference type="InterPro" id="IPR012677">
    <property type="entry name" value="Nucleotide-bd_a/b_plait_sf"/>
</dbReference>
<feature type="compositionally biased region" description="Basic and acidic residues" evidence="14">
    <location>
        <begin position="483"/>
        <end position="492"/>
    </location>
</feature>
<dbReference type="SMART" id="SM00360">
    <property type="entry name" value="RRM"/>
    <property type="match status" value="1"/>
</dbReference>
<feature type="repeat" description="Solcar" evidence="12">
    <location>
        <begin position="25"/>
        <end position="113"/>
    </location>
</feature>
<dbReference type="InterPro" id="IPR035979">
    <property type="entry name" value="RBD_domain_sf"/>
</dbReference>
<keyword evidence="10 12" id="KW-0472">Membrane</keyword>
<evidence type="ECO:0000256" key="11">
    <source>
        <dbReference type="PROSITE-ProRule" id="PRU00176"/>
    </source>
</evidence>
<feature type="compositionally biased region" description="Basic and acidic residues" evidence="14">
    <location>
        <begin position="579"/>
        <end position="588"/>
    </location>
</feature>
<dbReference type="Pfam" id="PF00153">
    <property type="entry name" value="Mito_carr"/>
    <property type="match status" value="3"/>
</dbReference>